<evidence type="ECO:0000313" key="2">
    <source>
        <dbReference type="Proteomes" id="UP000299102"/>
    </source>
</evidence>
<proteinExistence type="predicted"/>
<sequence length="171" mass="18848">MHACVSACVRVFVYMCETKLAGDTRADDSTLEITCSINKTVYIFITTEHPRSGRYLRGYAPHFTFEGVEISCENREVRLGEKVSMSKLVQYTVTPRVLPEYYPKPMDGFDRSGSTLEDALNLTADLKCSCETPPADDSGPECDRLLLGARAGRFVATLGAPLLATKGSKHK</sequence>
<protein>
    <submittedName>
        <fullName evidence="1">Uncharacterized protein</fullName>
    </submittedName>
</protein>
<dbReference type="Proteomes" id="UP000299102">
    <property type="component" value="Unassembled WGS sequence"/>
</dbReference>
<comment type="caution">
    <text evidence="1">The sequence shown here is derived from an EMBL/GenBank/DDBJ whole genome shotgun (WGS) entry which is preliminary data.</text>
</comment>
<name>A0A4C1X6R3_EUMVA</name>
<organism evidence="1 2">
    <name type="scientific">Eumeta variegata</name>
    <name type="common">Bagworm moth</name>
    <name type="synonym">Eumeta japonica</name>
    <dbReference type="NCBI Taxonomy" id="151549"/>
    <lineage>
        <taxon>Eukaryota</taxon>
        <taxon>Metazoa</taxon>
        <taxon>Ecdysozoa</taxon>
        <taxon>Arthropoda</taxon>
        <taxon>Hexapoda</taxon>
        <taxon>Insecta</taxon>
        <taxon>Pterygota</taxon>
        <taxon>Neoptera</taxon>
        <taxon>Endopterygota</taxon>
        <taxon>Lepidoptera</taxon>
        <taxon>Glossata</taxon>
        <taxon>Ditrysia</taxon>
        <taxon>Tineoidea</taxon>
        <taxon>Psychidae</taxon>
        <taxon>Oiketicinae</taxon>
        <taxon>Eumeta</taxon>
    </lineage>
</organism>
<reference evidence="1 2" key="1">
    <citation type="journal article" date="2019" name="Commun. Biol.">
        <title>The bagworm genome reveals a unique fibroin gene that provides high tensile strength.</title>
        <authorList>
            <person name="Kono N."/>
            <person name="Nakamura H."/>
            <person name="Ohtoshi R."/>
            <person name="Tomita M."/>
            <person name="Numata K."/>
            <person name="Arakawa K."/>
        </authorList>
    </citation>
    <scope>NUCLEOTIDE SEQUENCE [LARGE SCALE GENOMIC DNA]</scope>
</reference>
<keyword evidence="2" id="KW-1185">Reference proteome</keyword>
<gene>
    <name evidence="1" type="ORF">EVAR_82594_1</name>
</gene>
<dbReference type="AlphaFoldDB" id="A0A4C1X6R3"/>
<evidence type="ECO:0000313" key="1">
    <source>
        <dbReference type="EMBL" id="GBP57957.1"/>
    </source>
</evidence>
<accession>A0A4C1X6R3</accession>
<dbReference type="EMBL" id="BGZK01000724">
    <property type="protein sequence ID" value="GBP57957.1"/>
    <property type="molecule type" value="Genomic_DNA"/>
</dbReference>